<dbReference type="Proteomes" id="UP000326287">
    <property type="component" value="Chromosome"/>
</dbReference>
<dbReference type="EMBL" id="CP036422">
    <property type="protein sequence ID" value="QFU75879.1"/>
    <property type="molecule type" value="Genomic_DNA"/>
</dbReference>
<dbReference type="GO" id="GO:0003887">
    <property type="term" value="F:DNA-directed DNA polymerase activity"/>
    <property type="evidence" value="ECO:0007669"/>
    <property type="project" value="UniProtKB-KW"/>
</dbReference>
<dbReference type="KEGG" id="halc:EY643_09515"/>
<evidence type="ECO:0000256" key="2">
    <source>
        <dbReference type="ARBA" id="ARBA00022932"/>
    </source>
</evidence>
<protein>
    <recommendedName>
        <fullName evidence="1">DNA-directed DNA polymerase</fullName>
        <ecNumber evidence="1">2.7.7.7</ecNumber>
    </recommendedName>
</protein>
<evidence type="ECO:0000313" key="5">
    <source>
        <dbReference type="Proteomes" id="UP000326287"/>
    </source>
</evidence>
<dbReference type="InterPro" id="IPR050238">
    <property type="entry name" value="DNA_Rep/Repair_Clamp_Loader"/>
</dbReference>
<comment type="catalytic activity">
    <reaction evidence="3">
        <text>DNA(n) + a 2'-deoxyribonucleoside 5'-triphosphate = DNA(n+1) + diphosphate</text>
        <dbReference type="Rhea" id="RHEA:22508"/>
        <dbReference type="Rhea" id="RHEA-COMP:17339"/>
        <dbReference type="Rhea" id="RHEA-COMP:17340"/>
        <dbReference type="ChEBI" id="CHEBI:33019"/>
        <dbReference type="ChEBI" id="CHEBI:61560"/>
        <dbReference type="ChEBI" id="CHEBI:173112"/>
        <dbReference type="EC" id="2.7.7.7"/>
    </reaction>
</comment>
<keyword evidence="2" id="KW-0239">DNA-directed DNA polymerase</keyword>
<evidence type="ECO:0000256" key="3">
    <source>
        <dbReference type="ARBA" id="ARBA00049244"/>
    </source>
</evidence>
<accession>A0A5P9NJW5</accession>
<dbReference type="PANTHER" id="PTHR11669">
    <property type="entry name" value="REPLICATION FACTOR C / DNA POLYMERASE III GAMMA-TAU SUBUNIT"/>
    <property type="match status" value="1"/>
</dbReference>
<evidence type="ECO:0000313" key="4">
    <source>
        <dbReference type="EMBL" id="QFU75879.1"/>
    </source>
</evidence>
<organism evidence="4 5">
    <name type="scientific">Halioglobus maricola</name>
    <dbReference type="NCBI Taxonomy" id="2601894"/>
    <lineage>
        <taxon>Bacteria</taxon>
        <taxon>Pseudomonadati</taxon>
        <taxon>Pseudomonadota</taxon>
        <taxon>Gammaproteobacteria</taxon>
        <taxon>Cellvibrionales</taxon>
        <taxon>Halieaceae</taxon>
        <taxon>Halioglobus</taxon>
    </lineage>
</organism>
<sequence length="340" mass="36045">MIGVLGSASPVIELSGLPAISPPLPWHNEAWAQLHQQLADDRLPHALMLAGLPHTGADRLALALSRLLLCHAPSGGLNCGKCHGCELSASGTHGDFLWLQPEEGSRVIKIDQVRKAVDLAQQTANFGARKVIVLEPADAMNVSAANALLKSLEEPSVGTHLVLVCHRPHAVPATIRSRCQMLKLATPTTDESLSWLDQLTGDREGSAQILDAADGKPLLAESIYRQPADKDQHVARLTCRSLYQGSVAPAEATKLLAATTASEIIEHLLGATQVFIRNQVGNALQQTATREAFALLDELGRMRLAVEGGANPNPQLLAEVVVGKVDEILGLAHADGTIGS</sequence>
<dbReference type="GO" id="GO:0009360">
    <property type="term" value="C:DNA polymerase III complex"/>
    <property type="evidence" value="ECO:0007669"/>
    <property type="project" value="TreeGrafter"/>
</dbReference>
<evidence type="ECO:0000256" key="1">
    <source>
        <dbReference type="ARBA" id="ARBA00012417"/>
    </source>
</evidence>
<proteinExistence type="predicted"/>
<keyword evidence="2" id="KW-0808">Transferase</keyword>
<name>A0A5P9NJW5_9GAMM</name>
<dbReference type="Gene3D" id="3.40.50.300">
    <property type="entry name" value="P-loop containing nucleotide triphosphate hydrolases"/>
    <property type="match status" value="1"/>
</dbReference>
<dbReference type="InterPro" id="IPR027417">
    <property type="entry name" value="P-loop_NTPase"/>
</dbReference>
<dbReference type="AlphaFoldDB" id="A0A5P9NJW5"/>
<gene>
    <name evidence="4" type="ORF">EY643_09515</name>
</gene>
<keyword evidence="2" id="KW-0548">Nucleotidyltransferase</keyword>
<dbReference type="PANTHER" id="PTHR11669:SF8">
    <property type="entry name" value="DNA POLYMERASE III SUBUNIT DELTA"/>
    <property type="match status" value="1"/>
</dbReference>
<dbReference type="Pfam" id="PF13177">
    <property type="entry name" value="DNA_pol3_delta2"/>
    <property type="match status" value="1"/>
</dbReference>
<dbReference type="SUPFAM" id="SSF52540">
    <property type="entry name" value="P-loop containing nucleoside triphosphate hydrolases"/>
    <property type="match status" value="1"/>
</dbReference>
<keyword evidence="5" id="KW-1185">Reference proteome</keyword>
<reference evidence="4 5" key="1">
    <citation type="submission" date="2019-02" db="EMBL/GenBank/DDBJ databases">
        <authorList>
            <person name="Li S.-H."/>
        </authorList>
    </citation>
    <scope>NUCLEOTIDE SEQUENCE [LARGE SCALE GENOMIC DNA]</scope>
    <source>
        <strain evidence="4 5">IMCC14385</strain>
    </source>
</reference>
<dbReference type="OrthoDB" id="9811073at2"/>
<dbReference type="EC" id="2.7.7.7" evidence="1"/>
<dbReference type="GO" id="GO:0006261">
    <property type="term" value="P:DNA-templated DNA replication"/>
    <property type="evidence" value="ECO:0007669"/>
    <property type="project" value="TreeGrafter"/>
</dbReference>